<evidence type="ECO:0000259" key="3">
    <source>
        <dbReference type="Pfam" id="PF05368"/>
    </source>
</evidence>
<dbReference type="GO" id="GO:0005634">
    <property type="term" value="C:nucleus"/>
    <property type="evidence" value="ECO:0007669"/>
    <property type="project" value="TreeGrafter"/>
</dbReference>
<keyword evidence="5" id="KW-1185">Reference proteome</keyword>
<evidence type="ECO:0000256" key="1">
    <source>
        <dbReference type="ARBA" id="ARBA00006328"/>
    </source>
</evidence>
<dbReference type="InterPro" id="IPR051164">
    <property type="entry name" value="NmrA-like_oxidored"/>
</dbReference>
<evidence type="ECO:0000313" key="4">
    <source>
        <dbReference type="EMBL" id="RAR14892.1"/>
    </source>
</evidence>
<comment type="similarity">
    <text evidence="1">Belongs to the NmrA-type oxidoreductase family.</text>
</comment>
<comment type="caution">
    <text evidence="4">The sequence shown here is derived from an EMBL/GenBank/DDBJ whole genome shotgun (WGS) entry which is preliminary data.</text>
</comment>
<dbReference type="PANTHER" id="PTHR42748">
    <property type="entry name" value="NITROGEN METABOLITE REPRESSION PROTEIN NMRA FAMILY MEMBER"/>
    <property type="match status" value="1"/>
</dbReference>
<dbReference type="Pfam" id="PF05368">
    <property type="entry name" value="NmrA"/>
    <property type="match status" value="1"/>
</dbReference>
<gene>
    <name evidence="4" type="ORF">DDE83_001730</name>
</gene>
<dbReference type="Gene3D" id="3.90.25.10">
    <property type="entry name" value="UDP-galactose 4-epimerase, domain 1"/>
    <property type="match status" value="1"/>
</dbReference>
<name>A0A364NCA9_STELY</name>
<sequence>MASRAVLITGATGKQGGAVIDALLKANAPYEILALTRDASSRIKLVTGNLDAAESVFKKAKEATKAPVWGVFSVQAVGKSEETQGKALVNAALRNGVEHVVYSSADRGGSNSDYDPTNVPHFITKHNIEQHIFSKSQNGNATYTILRPVAFYENLAPDFFGKVFTASWAVKMPKERKLQLISTQDIGFFGAQSLMKSDDPMYKNKSMSLASEALSFKEFEQTFEKATGEKLPMTLASNTAQSLDSSLPAILIPSSPSTSTHQPSPPLPPLPPIAAWKFAFAYSSTSASKLPGCSHTAGMPASFASFNNVFVTAGGVITDNE</sequence>
<dbReference type="PANTHER" id="PTHR42748:SF7">
    <property type="entry name" value="NMRA LIKE REDOX SENSOR 1-RELATED"/>
    <property type="match status" value="1"/>
</dbReference>
<dbReference type="SUPFAM" id="SSF51735">
    <property type="entry name" value="NAD(P)-binding Rossmann-fold domains"/>
    <property type="match status" value="1"/>
</dbReference>
<proteinExistence type="inferred from homology"/>
<dbReference type="AlphaFoldDB" id="A0A364NCA9"/>
<dbReference type="Gene3D" id="3.40.50.720">
    <property type="entry name" value="NAD(P)-binding Rossmann-like Domain"/>
    <property type="match status" value="1"/>
</dbReference>
<dbReference type="EMBL" id="QGDH01000017">
    <property type="protein sequence ID" value="RAR14892.1"/>
    <property type="molecule type" value="Genomic_DNA"/>
</dbReference>
<accession>A0A364NCA9</accession>
<dbReference type="STRING" id="183478.A0A364NCA9"/>
<feature type="domain" description="NmrA-like" evidence="3">
    <location>
        <begin position="5"/>
        <end position="234"/>
    </location>
</feature>
<dbReference type="Proteomes" id="UP000249619">
    <property type="component" value="Unassembled WGS sequence"/>
</dbReference>
<evidence type="ECO:0000313" key="5">
    <source>
        <dbReference type="Proteomes" id="UP000249619"/>
    </source>
</evidence>
<organism evidence="4 5">
    <name type="scientific">Stemphylium lycopersici</name>
    <name type="common">Tomato gray leaf spot disease fungus</name>
    <name type="synonym">Thyrospora lycopersici</name>
    <dbReference type="NCBI Taxonomy" id="183478"/>
    <lineage>
        <taxon>Eukaryota</taxon>
        <taxon>Fungi</taxon>
        <taxon>Dikarya</taxon>
        <taxon>Ascomycota</taxon>
        <taxon>Pezizomycotina</taxon>
        <taxon>Dothideomycetes</taxon>
        <taxon>Pleosporomycetidae</taxon>
        <taxon>Pleosporales</taxon>
        <taxon>Pleosporineae</taxon>
        <taxon>Pleosporaceae</taxon>
        <taxon>Stemphylium</taxon>
    </lineage>
</organism>
<evidence type="ECO:0000256" key="2">
    <source>
        <dbReference type="ARBA" id="ARBA00022857"/>
    </source>
</evidence>
<dbReference type="InterPro" id="IPR036291">
    <property type="entry name" value="NAD(P)-bd_dom_sf"/>
</dbReference>
<reference evidence="5" key="1">
    <citation type="submission" date="2018-05" db="EMBL/GenBank/DDBJ databases">
        <title>Draft genome sequence of Stemphylium lycopersici strain CIDEFI 213.</title>
        <authorList>
            <person name="Medina R."/>
            <person name="Franco M.E.E."/>
            <person name="Lucentini C.G."/>
            <person name="Saparrat M.C.N."/>
            <person name="Balatti P.A."/>
        </authorList>
    </citation>
    <scope>NUCLEOTIDE SEQUENCE [LARGE SCALE GENOMIC DNA]</scope>
    <source>
        <strain evidence="5">CIDEFI 213</strain>
    </source>
</reference>
<protein>
    <submittedName>
        <fullName evidence="4">NAD(P)-binding protein</fullName>
    </submittedName>
</protein>
<dbReference type="InterPro" id="IPR008030">
    <property type="entry name" value="NmrA-like"/>
</dbReference>
<keyword evidence="2" id="KW-0521">NADP</keyword>